<sequence>MSTPQTLPPKAVLRVLQGLLLGTSCSLAVLIEDRRRRINAVQSVVENGRKLRALPIYREGGTERAIARALAACNIDQETANTLRESLVPDPTLFDGALAQGCDPRTRQASHHEQRPKQKQNRQQPSPPPHNGTPSHQKPFERGPENAPSSTATYPVPVYQYDRMTFAKYLPGMERLSERHRKAPLSRAIRGAVDRPGKYEVATKEMVHVIATVTGLLTSDEREWNQGWDIALQTLSKPMTRSILETALLENVIQLAKALEENGRVHEAGQIMSLVTGSDMLGVSDSEPNFVERLVVHHITSLCSTPISQAENHAKAVDRAVNFYVSAFHLDPPSDMENALSLGLKLVPQVVNIGIYGLASKLVTACTGSDPRFWELQNLYLSSLLQRGAYLDALDHFLTHYSLYPDSLPYVKEVQSIVDTAVKLEGLRSGAIIEFLVGAPWAHDLKSSWIAKLLESHWKFAADYSKTRDYFEDLMPLCHRLSSPIPTRAMIQIAFAAGEASDAEVMLSEYQRTSGRAVDQLPIMGTLALHHAVNGKWQHTRDIFSEMVREAKRANVPQTRLFAIISRAVPPVVKEYAKSHTLEETVGFVKFFLGNLEIPVDKYLVTVLAKRYAMKHDVTGLIDWLAFCASRGFASNTAFLTAILSSCRQWGYAYTKTLSLAKKMQKLNPNFDRRAYLNIIQDAAARSKAFKVGALRHAIEPVEMGNERAVCRAMVAAVRRGAPRTALEIYGDIHAVQEIDRSGSCLREAIRASILDEHGDPTGALSLLRDAQRRGQNIGPSLMPILAAHLDALPPLVDPVQEFLRIVDNLRTLQNIDLSSNAFILGSYRFLKHGRYEDAIRFCQVAMRMDESEGVATTKHHFSILMEAFAMTGRKGSLRSLFQSVKDQSYKAEIFCLKSLRRVRFKLLGLTGDECMQDGNRSELIQLVSTMIRFFRAHRAKTPKWDGIVEKKVVQIMADAARSAEIDQPIFSLPSTQFTLVASPTLAPSCSALDSLAAVKLLAQEEAAVGSILLGTSQSESTGSLSVLEKADDGSDLGSNTLDDIAPAHSNGEPQNTVPLREAAVASRTDDVLAPTRRTRTISARFPLRHRATIPHQEVETHNVVKPAAAAAHAM</sequence>
<evidence type="ECO:0000313" key="3">
    <source>
        <dbReference type="Proteomes" id="UP001201980"/>
    </source>
</evidence>
<dbReference type="EMBL" id="JAKWBI020000673">
    <property type="protein sequence ID" value="KAJ2893019.1"/>
    <property type="molecule type" value="Genomic_DNA"/>
</dbReference>
<reference evidence="2" key="1">
    <citation type="submission" date="2022-07" db="EMBL/GenBank/DDBJ databases">
        <title>Draft genome sequence of Zalerion maritima ATCC 34329, a (micro)plastics degrading marine fungus.</title>
        <authorList>
            <person name="Paco A."/>
            <person name="Goncalves M.F.M."/>
            <person name="Rocha-Santos T.A.P."/>
            <person name="Alves A."/>
        </authorList>
    </citation>
    <scope>NUCLEOTIDE SEQUENCE</scope>
    <source>
        <strain evidence="2">ATCC 34329</strain>
    </source>
</reference>
<accession>A0AAD5RG54</accession>
<evidence type="ECO:0000313" key="2">
    <source>
        <dbReference type="EMBL" id="KAJ2893019.1"/>
    </source>
</evidence>
<gene>
    <name evidence="2" type="ORF">MKZ38_009131</name>
</gene>
<name>A0AAD5RG54_9PEZI</name>
<keyword evidence="3" id="KW-1185">Reference proteome</keyword>
<organism evidence="2 3">
    <name type="scientific">Zalerion maritima</name>
    <dbReference type="NCBI Taxonomy" id="339359"/>
    <lineage>
        <taxon>Eukaryota</taxon>
        <taxon>Fungi</taxon>
        <taxon>Dikarya</taxon>
        <taxon>Ascomycota</taxon>
        <taxon>Pezizomycotina</taxon>
        <taxon>Sordariomycetes</taxon>
        <taxon>Lulworthiomycetidae</taxon>
        <taxon>Lulworthiales</taxon>
        <taxon>Lulworthiaceae</taxon>
        <taxon>Zalerion</taxon>
    </lineage>
</organism>
<evidence type="ECO:0000256" key="1">
    <source>
        <dbReference type="SAM" id="MobiDB-lite"/>
    </source>
</evidence>
<protein>
    <submittedName>
        <fullName evidence="2">Uncharacterized protein</fullName>
    </submittedName>
</protein>
<feature type="region of interest" description="Disordered" evidence="1">
    <location>
        <begin position="1023"/>
        <end position="1072"/>
    </location>
</feature>
<comment type="caution">
    <text evidence="2">The sequence shown here is derived from an EMBL/GenBank/DDBJ whole genome shotgun (WGS) entry which is preliminary data.</text>
</comment>
<proteinExistence type="predicted"/>
<dbReference type="AlphaFoldDB" id="A0AAD5RG54"/>
<feature type="compositionally biased region" description="Basic and acidic residues" evidence="1">
    <location>
        <begin position="104"/>
        <end position="116"/>
    </location>
</feature>
<dbReference type="Proteomes" id="UP001201980">
    <property type="component" value="Unassembled WGS sequence"/>
</dbReference>
<feature type="region of interest" description="Disordered" evidence="1">
    <location>
        <begin position="94"/>
        <end position="154"/>
    </location>
</feature>